<feature type="compositionally biased region" description="Basic and acidic residues" evidence="2">
    <location>
        <begin position="95"/>
        <end position="161"/>
    </location>
</feature>
<dbReference type="InterPro" id="IPR003367">
    <property type="entry name" value="Thrombospondin_3-like_rpt"/>
</dbReference>
<proteinExistence type="predicted"/>
<accession>A0A430HRN2</accession>
<sequence>MRDNDGYRLDRGGWRQVAQRDYDVVRVAPPPPRYERVPRPRAGHVWVPGHWEWRGNRHAWVGGQWMRERAGYVYSQPAWIQRDGHWYMEPARWSRHGEGRDRDRDGIPDRLEHRDRDRDGVPDAYDRDRDNDGVPNRADRDRDGDGVPNHRDGRPDNPRRD</sequence>
<evidence type="ECO:0000313" key="3">
    <source>
        <dbReference type="EMBL" id="RSZ60129.1"/>
    </source>
</evidence>
<gene>
    <name evidence="3" type="ORF">EJB06_07130</name>
</gene>
<keyword evidence="4" id="KW-1185">Reference proteome</keyword>
<dbReference type="EMBL" id="RXLQ01000003">
    <property type="protein sequence ID" value="RSZ60129.1"/>
    <property type="molecule type" value="Genomic_DNA"/>
</dbReference>
<dbReference type="SUPFAM" id="SSF103647">
    <property type="entry name" value="TSP type-3 repeat"/>
    <property type="match status" value="1"/>
</dbReference>
<dbReference type="InterPro" id="IPR024447">
    <property type="entry name" value="YXWGXW_rpt"/>
</dbReference>
<protein>
    <recommendedName>
        <fullName evidence="5">BcpO-related WXXGXW repeat protein</fullName>
    </recommendedName>
</protein>
<comment type="caution">
    <text evidence="3">The sequence shown here is derived from an EMBL/GenBank/DDBJ whole genome shotgun (WGS) entry which is preliminary data.</text>
</comment>
<name>A0A430HRN2_9BURK</name>
<dbReference type="OrthoDB" id="121499at2"/>
<evidence type="ECO:0008006" key="5">
    <source>
        <dbReference type="Google" id="ProtNLM"/>
    </source>
</evidence>
<dbReference type="GO" id="GO:0005509">
    <property type="term" value="F:calcium ion binding"/>
    <property type="evidence" value="ECO:0007669"/>
    <property type="project" value="InterPro"/>
</dbReference>
<dbReference type="InterPro" id="IPR028974">
    <property type="entry name" value="TSP_type-3_rpt"/>
</dbReference>
<evidence type="ECO:0000313" key="4">
    <source>
        <dbReference type="Proteomes" id="UP000278085"/>
    </source>
</evidence>
<keyword evidence="1" id="KW-0732">Signal</keyword>
<dbReference type="Proteomes" id="UP000278085">
    <property type="component" value="Unassembled WGS sequence"/>
</dbReference>
<feature type="region of interest" description="Disordered" evidence="2">
    <location>
        <begin position="92"/>
        <end position="161"/>
    </location>
</feature>
<organism evidence="3 4">
    <name type="scientific">Massilia atriviolacea</name>
    <dbReference type="NCBI Taxonomy" id="2495579"/>
    <lineage>
        <taxon>Bacteria</taxon>
        <taxon>Pseudomonadati</taxon>
        <taxon>Pseudomonadota</taxon>
        <taxon>Betaproteobacteria</taxon>
        <taxon>Burkholderiales</taxon>
        <taxon>Oxalobacteraceae</taxon>
        <taxon>Telluria group</taxon>
        <taxon>Massilia</taxon>
    </lineage>
</organism>
<dbReference type="Gene3D" id="4.10.1080.10">
    <property type="entry name" value="TSP type-3 repeat"/>
    <property type="match status" value="1"/>
</dbReference>
<evidence type="ECO:0000256" key="2">
    <source>
        <dbReference type="SAM" id="MobiDB-lite"/>
    </source>
</evidence>
<dbReference type="Pfam" id="PF12779">
    <property type="entry name" value="WXXGXW"/>
    <property type="match status" value="1"/>
</dbReference>
<dbReference type="AlphaFoldDB" id="A0A430HRN2"/>
<dbReference type="GO" id="GO:0007155">
    <property type="term" value="P:cell adhesion"/>
    <property type="evidence" value="ECO:0007669"/>
    <property type="project" value="InterPro"/>
</dbReference>
<evidence type="ECO:0000256" key="1">
    <source>
        <dbReference type="ARBA" id="ARBA00022729"/>
    </source>
</evidence>
<reference evidence="3 4" key="1">
    <citation type="submission" date="2018-12" db="EMBL/GenBank/DDBJ databases">
        <authorList>
            <person name="Yang E."/>
        </authorList>
    </citation>
    <scope>NUCLEOTIDE SEQUENCE [LARGE SCALE GENOMIC DNA]</scope>
    <source>
        <strain evidence="3 4">SOD</strain>
    </source>
</reference>
<dbReference type="Pfam" id="PF02412">
    <property type="entry name" value="TSP_3"/>
    <property type="match status" value="1"/>
</dbReference>